<reference evidence="2" key="1">
    <citation type="submission" date="2016-10" db="EMBL/GenBank/DDBJ databases">
        <authorList>
            <person name="Varghese N."/>
            <person name="Submissions S."/>
        </authorList>
    </citation>
    <scope>NUCLEOTIDE SEQUENCE [LARGE SCALE GENOMIC DNA]</scope>
    <source>
        <strain evidence="2">DSM 21632</strain>
    </source>
</reference>
<dbReference type="InterPro" id="IPR035924">
    <property type="entry name" value="FlaG-like_sf"/>
</dbReference>
<dbReference type="AlphaFoldDB" id="A0A1G8AG74"/>
<sequence>MGFSISVDASYAAVAGISSDGNGKDRSMAGSVKHMHQQDAAVFDRKALQQQINEINDRLEASFVDLKFQVHEELDRVYVQVLERESEEVIREVPPKQFLDIAAAMLQQVGMLVDETI</sequence>
<evidence type="ECO:0000313" key="2">
    <source>
        <dbReference type="Proteomes" id="UP000199163"/>
    </source>
</evidence>
<dbReference type="RefSeq" id="WP_091271422.1">
    <property type="nucleotide sequence ID" value="NZ_FNDK01000002.1"/>
</dbReference>
<keyword evidence="1" id="KW-0966">Cell projection</keyword>
<keyword evidence="1" id="KW-0282">Flagellum</keyword>
<evidence type="ECO:0000313" key="1">
    <source>
        <dbReference type="EMBL" id="SDH19877.1"/>
    </source>
</evidence>
<organism evidence="1 2">
    <name type="scientific">Alteribacillus persepolensis</name>
    <dbReference type="NCBI Taxonomy" id="568899"/>
    <lineage>
        <taxon>Bacteria</taxon>
        <taxon>Bacillati</taxon>
        <taxon>Bacillota</taxon>
        <taxon>Bacilli</taxon>
        <taxon>Bacillales</taxon>
        <taxon>Bacillaceae</taxon>
        <taxon>Alteribacillus</taxon>
    </lineage>
</organism>
<dbReference type="PANTHER" id="PTHR37166:SF1">
    <property type="entry name" value="PROTEIN FLAG"/>
    <property type="match status" value="1"/>
</dbReference>
<protein>
    <submittedName>
        <fullName evidence="1">Flagellar protein FlaG</fullName>
    </submittedName>
</protein>
<keyword evidence="2" id="KW-1185">Reference proteome</keyword>
<dbReference type="SUPFAM" id="SSF160214">
    <property type="entry name" value="FlaG-like"/>
    <property type="match status" value="1"/>
</dbReference>
<dbReference type="InterPro" id="IPR005186">
    <property type="entry name" value="FlaG"/>
</dbReference>
<gene>
    <name evidence="1" type="ORF">SAMN05192534_102144</name>
</gene>
<dbReference type="OrthoDB" id="9799867at2"/>
<dbReference type="STRING" id="568899.SAMN05192534_102144"/>
<dbReference type="EMBL" id="FNDK01000002">
    <property type="protein sequence ID" value="SDH19877.1"/>
    <property type="molecule type" value="Genomic_DNA"/>
</dbReference>
<proteinExistence type="predicted"/>
<dbReference type="Gene3D" id="3.30.160.170">
    <property type="entry name" value="FlaG-like"/>
    <property type="match status" value="1"/>
</dbReference>
<accession>A0A1G8AG74</accession>
<dbReference type="Pfam" id="PF03646">
    <property type="entry name" value="FlaG"/>
    <property type="match status" value="1"/>
</dbReference>
<dbReference type="Proteomes" id="UP000199163">
    <property type="component" value="Unassembled WGS sequence"/>
</dbReference>
<dbReference type="PANTHER" id="PTHR37166">
    <property type="entry name" value="PROTEIN FLAG"/>
    <property type="match status" value="1"/>
</dbReference>
<name>A0A1G8AG74_9BACI</name>
<keyword evidence="1" id="KW-0969">Cilium</keyword>